<keyword evidence="2" id="KW-1185">Reference proteome</keyword>
<protein>
    <submittedName>
        <fullName evidence="1">Uncharacterized protein</fullName>
    </submittedName>
</protein>
<dbReference type="EMBL" id="CACRXK020018294">
    <property type="protein sequence ID" value="CAB4032297.1"/>
    <property type="molecule type" value="Genomic_DNA"/>
</dbReference>
<proteinExistence type="predicted"/>
<dbReference type="AlphaFoldDB" id="A0A7D9JLJ0"/>
<reference evidence="1" key="1">
    <citation type="submission" date="2020-04" db="EMBL/GenBank/DDBJ databases">
        <authorList>
            <person name="Alioto T."/>
            <person name="Alioto T."/>
            <person name="Gomez Garrido J."/>
        </authorList>
    </citation>
    <scope>NUCLEOTIDE SEQUENCE</scope>
    <source>
        <strain evidence="1">A484AB</strain>
    </source>
</reference>
<sequence length="100" mass="11311">MFTICLYNFKDVGALNAAKSNRSQTKIGVIERLLFEKGKIRKDDGSVKARMNNGKAVDRISQWKTLGLGENAKYQPAPRIPNAETIIQLQDRKCERMANQ</sequence>
<organism evidence="1 2">
    <name type="scientific">Paramuricea clavata</name>
    <name type="common">Red gorgonian</name>
    <name type="synonym">Violescent sea-whip</name>
    <dbReference type="NCBI Taxonomy" id="317549"/>
    <lineage>
        <taxon>Eukaryota</taxon>
        <taxon>Metazoa</taxon>
        <taxon>Cnidaria</taxon>
        <taxon>Anthozoa</taxon>
        <taxon>Octocorallia</taxon>
        <taxon>Malacalcyonacea</taxon>
        <taxon>Plexauridae</taxon>
        <taxon>Paramuricea</taxon>
    </lineage>
</organism>
<dbReference type="Proteomes" id="UP001152795">
    <property type="component" value="Unassembled WGS sequence"/>
</dbReference>
<evidence type="ECO:0000313" key="1">
    <source>
        <dbReference type="EMBL" id="CAB4032297.1"/>
    </source>
</evidence>
<name>A0A7D9JLJ0_PARCT</name>
<evidence type="ECO:0000313" key="2">
    <source>
        <dbReference type="Proteomes" id="UP001152795"/>
    </source>
</evidence>
<feature type="non-terminal residue" evidence="1">
    <location>
        <position position="100"/>
    </location>
</feature>
<gene>
    <name evidence="1" type="ORF">PACLA_8A079840</name>
</gene>
<accession>A0A7D9JLJ0</accession>
<comment type="caution">
    <text evidence="1">The sequence shown here is derived from an EMBL/GenBank/DDBJ whole genome shotgun (WGS) entry which is preliminary data.</text>
</comment>